<dbReference type="OrthoDB" id="2900694at2759"/>
<dbReference type="RefSeq" id="XP_043044388.1">
    <property type="nucleotide sequence ID" value="XM_043181320.1"/>
</dbReference>
<sequence length="223" mass="25292">MTNDELARIIFSFIVIDVVGRGYQKTIEMLQAMSNAHAAPPHVRHLKIMSLSERRNVYAKEYVVFDLKPRHGCWTHTLPSDAFQQALKIALPNAIASLSHLKPLIMYACREDPQWALPIVINSAADHASLNNFPFPHQASRQISDRLSLNTLLSGIPDNISLRLRRLVLDAFDVTINDRLIKHFHFLTELRLGSTTSFITNDRGGIPISGLLFRPAQFVWRAF</sequence>
<dbReference type="AlphaFoldDB" id="A0A9P8AWS7"/>
<reference evidence="1" key="1">
    <citation type="submission" date="2020-11" db="EMBL/GenBank/DDBJ databases">
        <title>Adaptations for nitrogen fixation in a non-lichenized fungal sporocarp promotes dispersal by wood-feeding termites.</title>
        <authorList>
            <consortium name="DOE Joint Genome Institute"/>
            <person name="Koch R.A."/>
            <person name="Yoon G."/>
            <person name="Arayal U."/>
            <person name="Lail K."/>
            <person name="Amirebrahimi M."/>
            <person name="Labutti K."/>
            <person name="Lipzen A."/>
            <person name="Riley R."/>
            <person name="Barry K."/>
            <person name="Henrissat B."/>
            <person name="Grigoriev I.V."/>
            <person name="Herr J.R."/>
            <person name="Aime M.C."/>
        </authorList>
    </citation>
    <scope>NUCLEOTIDE SEQUENCE</scope>
    <source>
        <strain evidence="1">MCA 3950</strain>
    </source>
</reference>
<keyword evidence="2" id="KW-1185">Reference proteome</keyword>
<comment type="caution">
    <text evidence="1">The sequence shown here is derived from an EMBL/GenBank/DDBJ whole genome shotgun (WGS) entry which is preliminary data.</text>
</comment>
<accession>A0A9P8AWS7</accession>
<organism evidence="1 2">
    <name type="scientific">Guyanagaster necrorhizus</name>
    <dbReference type="NCBI Taxonomy" id="856835"/>
    <lineage>
        <taxon>Eukaryota</taxon>
        <taxon>Fungi</taxon>
        <taxon>Dikarya</taxon>
        <taxon>Basidiomycota</taxon>
        <taxon>Agaricomycotina</taxon>
        <taxon>Agaricomycetes</taxon>
        <taxon>Agaricomycetidae</taxon>
        <taxon>Agaricales</taxon>
        <taxon>Marasmiineae</taxon>
        <taxon>Physalacriaceae</taxon>
        <taxon>Guyanagaster</taxon>
    </lineage>
</organism>
<evidence type="ECO:0000313" key="1">
    <source>
        <dbReference type="EMBL" id="KAG7450888.1"/>
    </source>
</evidence>
<gene>
    <name evidence="1" type="ORF">BT62DRAFT_542723</name>
</gene>
<proteinExistence type="predicted"/>
<dbReference type="EMBL" id="MU250526">
    <property type="protein sequence ID" value="KAG7450888.1"/>
    <property type="molecule type" value="Genomic_DNA"/>
</dbReference>
<dbReference type="GeneID" id="66103616"/>
<evidence type="ECO:0000313" key="2">
    <source>
        <dbReference type="Proteomes" id="UP000812287"/>
    </source>
</evidence>
<protein>
    <submittedName>
        <fullName evidence="1">Uncharacterized protein</fullName>
    </submittedName>
</protein>
<dbReference type="Proteomes" id="UP000812287">
    <property type="component" value="Unassembled WGS sequence"/>
</dbReference>
<name>A0A9P8AWS7_9AGAR</name>